<accession>A0A699I0M7</accession>
<reference evidence="2" key="1">
    <citation type="journal article" date="2019" name="Sci. Rep.">
        <title>Draft genome of Tanacetum cinerariifolium, the natural source of mosquito coil.</title>
        <authorList>
            <person name="Yamashiro T."/>
            <person name="Shiraishi A."/>
            <person name="Satake H."/>
            <person name="Nakayama K."/>
        </authorList>
    </citation>
    <scope>NUCLEOTIDE SEQUENCE</scope>
</reference>
<sequence length="109" mass="12509">LVDVKGEGKAIIKDEKQEPTRIKEVDDLKHKIKNLKGINSKLRDIKLKQKEVIVLSDDDTSSDHDTSKDSQDYMSEDSSEDLINFLSSLDPQWQEEETKHVHIHTHVSS</sequence>
<feature type="region of interest" description="Disordered" evidence="1">
    <location>
        <begin position="56"/>
        <end position="78"/>
    </location>
</feature>
<comment type="caution">
    <text evidence="2">The sequence shown here is derived from an EMBL/GenBank/DDBJ whole genome shotgun (WGS) entry which is preliminary data.</text>
</comment>
<name>A0A699I0M7_TANCI</name>
<evidence type="ECO:0000313" key="2">
    <source>
        <dbReference type="EMBL" id="GEY93690.1"/>
    </source>
</evidence>
<gene>
    <name evidence="2" type="ORF">Tci_465664</name>
</gene>
<protein>
    <submittedName>
        <fullName evidence="2">Uncharacterized protein</fullName>
    </submittedName>
</protein>
<feature type="non-terminal residue" evidence="2">
    <location>
        <position position="1"/>
    </location>
</feature>
<dbReference type="AlphaFoldDB" id="A0A699I0M7"/>
<feature type="compositionally biased region" description="Basic and acidic residues" evidence="1">
    <location>
        <begin position="61"/>
        <end position="71"/>
    </location>
</feature>
<dbReference type="EMBL" id="BKCJ010224220">
    <property type="protein sequence ID" value="GEY93690.1"/>
    <property type="molecule type" value="Genomic_DNA"/>
</dbReference>
<organism evidence="2">
    <name type="scientific">Tanacetum cinerariifolium</name>
    <name type="common">Dalmatian daisy</name>
    <name type="synonym">Chrysanthemum cinerariifolium</name>
    <dbReference type="NCBI Taxonomy" id="118510"/>
    <lineage>
        <taxon>Eukaryota</taxon>
        <taxon>Viridiplantae</taxon>
        <taxon>Streptophyta</taxon>
        <taxon>Embryophyta</taxon>
        <taxon>Tracheophyta</taxon>
        <taxon>Spermatophyta</taxon>
        <taxon>Magnoliopsida</taxon>
        <taxon>eudicotyledons</taxon>
        <taxon>Gunneridae</taxon>
        <taxon>Pentapetalae</taxon>
        <taxon>asterids</taxon>
        <taxon>campanulids</taxon>
        <taxon>Asterales</taxon>
        <taxon>Asteraceae</taxon>
        <taxon>Asteroideae</taxon>
        <taxon>Anthemideae</taxon>
        <taxon>Anthemidinae</taxon>
        <taxon>Tanacetum</taxon>
    </lineage>
</organism>
<proteinExistence type="predicted"/>
<evidence type="ECO:0000256" key="1">
    <source>
        <dbReference type="SAM" id="MobiDB-lite"/>
    </source>
</evidence>